<feature type="site" description="Crucial to convey clamshell closure to channel opening" evidence="17">
    <location>
        <position position="680"/>
    </location>
</feature>
<feature type="domain" description="Ionotropic glutamate receptor L-glutamate and glycine-binding" evidence="21">
    <location>
        <begin position="439"/>
        <end position="504"/>
    </location>
</feature>
<dbReference type="InterPro" id="IPR001320">
    <property type="entry name" value="Iontro_rcpt_C"/>
</dbReference>
<feature type="binding site" evidence="16">
    <location>
        <position position="520"/>
    </location>
    <ligand>
        <name>L-glutamate</name>
        <dbReference type="ChEBI" id="CHEBI:29985"/>
    </ligand>
</feature>
<dbReference type="Pfam" id="PF01094">
    <property type="entry name" value="ANF_receptor"/>
    <property type="match status" value="1"/>
</dbReference>
<keyword evidence="22" id="KW-1185">Reference proteome</keyword>
<keyword evidence="10" id="KW-0675">Receptor</keyword>
<dbReference type="FunFam" id="1.10.287.70:FF:000143">
    <property type="entry name" value="Probable glutamate receptor"/>
    <property type="match status" value="1"/>
</dbReference>
<evidence type="ECO:0000256" key="2">
    <source>
        <dbReference type="ARBA" id="ARBA00008685"/>
    </source>
</evidence>
<feature type="binding site" evidence="16">
    <location>
        <position position="515"/>
    </location>
    <ligand>
        <name>L-glutamate</name>
        <dbReference type="ChEBI" id="CHEBI:29985"/>
    </ligand>
</feature>
<dbReference type="GO" id="GO:0038023">
    <property type="term" value="F:signaling receptor activity"/>
    <property type="evidence" value="ECO:0007669"/>
    <property type="project" value="InterPro"/>
</dbReference>
<feature type="transmembrane region" description="Helical" evidence="19">
    <location>
        <begin position="652"/>
        <end position="673"/>
    </location>
</feature>
<dbReference type="Gene3D" id="3.40.50.2300">
    <property type="match status" value="2"/>
</dbReference>
<keyword evidence="4" id="KW-1003">Cell membrane</keyword>
<accession>A0A914P1P3</accession>
<evidence type="ECO:0000313" key="22">
    <source>
        <dbReference type="Proteomes" id="UP000887578"/>
    </source>
</evidence>
<evidence type="ECO:0000259" key="20">
    <source>
        <dbReference type="SMART" id="SM00079"/>
    </source>
</evidence>
<evidence type="ECO:0000256" key="7">
    <source>
        <dbReference type="ARBA" id="ARBA00023018"/>
    </source>
</evidence>
<dbReference type="GO" id="GO:0045211">
    <property type="term" value="C:postsynaptic membrane"/>
    <property type="evidence" value="ECO:0007669"/>
    <property type="project" value="UniProtKB-SubCell"/>
</dbReference>
<dbReference type="AlphaFoldDB" id="A0A914P1P3"/>
<evidence type="ECO:0000259" key="21">
    <source>
        <dbReference type="SMART" id="SM00918"/>
    </source>
</evidence>
<dbReference type="FunFam" id="3.40.190.10:FF:000024">
    <property type="entry name" value="Glutamate receptor, ionotropic, delta 1"/>
    <property type="match status" value="1"/>
</dbReference>
<dbReference type="PANTHER" id="PTHR18966">
    <property type="entry name" value="IONOTROPIC GLUTAMATE RECEPTOR"/>
    <property type="match status" value="1"/>
</dbReference>
<keyword evidence="3" id="KW-0813">Transport</keyword>
<keyword evidence="11" id="KW-0325">Glycoprotein</keyword>
<keyword evidence="18" id="KW-1015">Disulfide bond</keyword>
<keyword evidence="13" id="KW-1071">Ligand-gated ion channel</keyword>
<evidence type="ECO:0000256" key="8">
    <source>
        <dbReference type="ARBA" id="ARBA00023065"/>
    </source>
</evidence>
<dbReference type="SUPFAM" id="SSF53850">
    <property type="entry name" value="Periplasmic binding protein-like II"/>
    <property type="match status" value="1"/>
</dbReference>
<evidence type="ECO:0000256" key="12">
    <source>
        <dbReference type="ARBA" id="ARBA00023257"/>
    </source>
</evidence>
<reference evidence="23" key="1">
    <citation type="submission" date="2022-11" db="UniProtKB">
        <authorList>
            <consortium name="WormBaseParasite"/>
        </authorList>
    </citation>
    <scope>IDENTIFICATION</scope>
</reference>
<evidence type="ECO:0000256" key="17">
    <source>
        <dbReference type="PIRSR" id="PIRSR601508-2"/>
    </source>
</evidence>
<evidence type="ECO:0000256" key="19">
    <source>
        <dbReference type="SAM" id="Phobius"/>
    </source>
</evidence>
<dbReference type="InterPro" id="IPR028082">
    <property type="entry name" value="Peripla_BP_I"/>
</dbReference>
<evidence type="ECO:0000313" key="23">
    <source>
        <dbReference type="WBParaSite" id="PDA_v2.g11724.t1"/>
    </source>
</evidence>
<evidence type="ECO:0000256" key="5">
    <source>
        <dbReference type="ARBA" id="ARBA00022692"/>
    </source>
</evidence>
<dbReference type="InterPro" id="IPR019594">
    <property type="entry name" value="Glu/Gly-bd"/>
</dbReference>
<comment type="similarity">
    <text evidence="2">Belongs to the glutamate-gated ion channel (TC 1.A.10.1) family.</text>
</comment>
<keyword evidence="9 19" id="KW-0472">Membrane</keyword>
<dbReference type="InterPro" id="IPR001508">
    <property type="entry name" value="Iono_Glu_rcpt_met"/>
</dbReference>
<name>A0A914P1P3_9BILA</name>
<feature type="transmembrane region" description="Helical" evidence="19">
    <location>
        <begin position="560"/>
        <end position="578"/>
    </location>
</feature>
<keyword evidence="7" id="KW-0770">Synapse</keyword>
<dbReference type="InterPro" id="IPR015683">
    <property type="entry name" value="Ionotropic_Glu_rcpt"/>
</dbReference>
<organism evidence="22 23">
    <name type="scientific">Panagrolaimus davidi</name>
    <dbReference type="NCBI Taxonomy" id="227884"/>
    <lineage>
        <taxon>Eukaryota</taxon>
        <taxon>Metazoa</taxon>
        <taxon>Ecdysozoa</taxon>
        <taxon>Nematoda</taxon>
        <taxon>Chromadorea</taxon>
        <taxon>Rhabditida</taxon>
        <taxon>Tylenchina</taxon>
        <taxon>Panagrolaimomorpha</taxon>
        <taxon>Panagrolaimoidea</taxon>
        <taxon>Panagrolaimidae</taxon>
        <taxon>Panagrolaimus</taxon>
    </lineage>
</organism>
<dbReference type="Gene3D" id="1.10.287.70">
    <property type="match status" value="1"/>
</dbReference>
<sequence length="699" mass="80593">MFDYYCTFFTGLIAREKDDAHLVTAFTYAVEWINAHQRYGRFEYVIEFIHDGDYFGAISKVCKLIEDEKIVALFGSSDIYLNAQLRKITDQIRIPFFTAVDDYTPTYPPGIQNREKRKSSEIEVFPRMHLFEALSDLIQHWRWKRVIIVYVNSERLSRLVPFLEKELYAGFRFHFVKVENEDFLKATRKIEELEECANLNKKDCSDFSRILVEMNPADFHNFFLAALQMGVIELKHWFLLTSMEITSIDSLFRHNHARFISVNPISPEFLKLNVEIFNYNNFETIIKKDWKKKNGKNRNLRLAESAFMFDSVFLAANSISNISTVYPIKDDVHYARCRSITAAHVPFQYGKKLIEYIKNTSLKGLTGDLSRVNADNLHHGNFSFRINLLGYNGEIGFWESKTDVNVNMSRDSKAQLQQNVQVSDELKPHFRVTTIMERPYVMLKKNHFELDENNQFEGFCIDLLEELSKDLGFTYTIHVVRDNKYGNDVYGNGTWDGMIGEILSGEADMSVAPFTVNFRRSEVVDFTKPFLSLGISILFKIPENDTPDLFSFMNPLSLEIWIFILIAILGITGGMYLVSRLTPYEWNLNFSCCTAHQPHPGAEYSSPEDVHIQLATNFSFWNTAWYVLSTMLKGGCDFGPRAVSTRWLGGTWWVFTLVIISAYTANLAAVLTVSKPYIPIKNIDDLANQSAISYGTIKG</sequence>
<evidence type="ECO:0000256" key="13">
    <source>
        <dbReference type="ARBA" id="ARBA00023286"/>
    </source>
</evidence>
<keyword evidence="14" id="KW-0407">Ion channel</keyword>
<keyword evidence="6 19" id="KW-1133">Transmembrane helix</keyword>
<feature type="domain" description="Ionotropic glutamate receptor C-terminal" evidence="20">
    <location>
        <begin position="429"/>
        <end position="676"/>
    </location>
</feature>
<keyword evidence="5 19" id="KW-0812">Transmembrane</keyword>
<evidence type="ECO:0000256" key="18">
    <source>
        <dbReference type="PIRSR" id="PIRSR601508-3"/>
    </source>
</evidence>
<dbReference type="Gene3D" id="3.40.190.10">
    <property type="entry name" value="Periplasmic binding protein-like II"/>
    <property type="match status" value="1"/>
</dbReference>
<dbReference type="InterPro" id="IPR001828">
    <property type="entry name" value="ANF_lig-bd_rcpt"/>
</dbReference>
<evidence type="ECO:0000256" key="9">
    <source>
        <dbReference type="ARBA" id="ARBA00023136"/>
    </source>
</evidence>
<evidence type="ECO:0000256" key="14">
    <source>
        <dbReference type="ARBA" id="ARBA00023303"/>
    </source>
</evidence>
<keyword evidence="12" id="KW-0628">Postsynaptic cell membrane</keyword>
<dbReference type="Proteomes" id="UP000887578">
    <property type="component" value="Unplaced"/>
</dbReference>
<dbReference type="PRINTS" id="PR00177">
    <property type="entry name" value="NMDARECEPTOR"/>
</dbReference>
<evidence type="ECO:0000256" key="4">
    <source>
        <dbReference type="ARBA" id="ARBA00022475"/>
    </source>
</evidence>
<evidence type="ECO:0000256" key="3">
    <source>
        <dbReference type="ARBA" id="ARBA00022448"/>
    </source>
</evidence>
<dbReference type="Pfam" id="PF10613">
    <property type="entry name" value="Lig_chan-Glu_bd"/>
    <property type="match status" value="1"/>
</dbReference>
<comment type="subcellular location">
    <subcellularLocation>
        <location evidence="1">Cell membrane</location>
        <topology evidence="1">Multi-pass membrane protein</topology>
    </subcellularLocation>
    <subcellularLocation>
        <location evidence="15">Postsynaptic cell membrane</location>
    </subcellularLocation>
</comment>
<protein>
    <submittedName>
        <fullName evidence="23">Ionotropic glutamate receptor</fullName>
    </submittedName>
</protein>
<dbReference type="SMART" id="SM00918">
    <property type="entry name" value="Lig_chan-Glu_bd"/>
    <property type="match status" value="1"/>
</dbReference>
<feature type="binding site" evidence="16">
    <location>
        <position position="513"/>
    </location>
    <ligand>
        <name>L-glutamate</name>
        <dbReference type="ChEBI" id="CHEBI:29985"/>
    </ligand>
</feature>
<evidence type="ECO:0000256" key="1">
    <source>
        <dbReference type="ARBA" id="ARBA00004651"/>
    </source>
</evidence>
<evidence type="ECO:0000256" key="11">
    <source>
        <dbReference type="ARBA" id="ARBA00023180"/>
    </source>
</evidence>
<feature type="disulfide bond" evidence="18">
    <location>
        <begin position="62"/>
        <end position="337"/>
    </location>
</feature>
<dbReference type="SUPFAM" id="SSF53822">
    <property type="entry name" value="Periplasmic binding protein-like I"/>
    <property type="match status" value="1"/>
</dbReference>
<proteinExistence type="inferred from homology"/>
<dbReference type="SMART" id="SM00079">
    <property type="entry name" value="PBPe"/>
    <property type="match status" value="1"/>
</dbReference>
<keyword evidence="8" id="KW-0406">Ion transport</keyword>
<evidence type="ECO:0000256" key="6">
    <source>
        <dbReference type="ARBA" id="ARBA00022989"/>
    </source>
</evidence>
<dbReference type="WBParaSite" id="PDA_v2.g11724.t1">
    <property type="protein sequence ID" value="PDA_v2.g11724.t1"/>
    <property type="gene ID" value="PDA_v2.g11724"/>
</dbReference>
<evidence type="ECO:0000256" key="15">
    <source>
        <dbReference type="ARBA" id="ARBA00034100"/>
    </source>
</evidence>
<dbReference type="Pfam" id="PF00060">
    <property type="entry name" value="Lig_chan"/>
    <property type="match status" value="1"/>
</dbReference>
<dbReference type="GO" id="GO:0015276">
    <property type="term" value="F:ligand-gated monoatomic ion channel activity"/>
    <property type="evidence" value="ECO:0007669"/>
    <property type="project" value="InterPro"/>
</dbReference>
<evidence type="ECO:0000256" key="16">
    <source>
        <dbReference type="PIRSR" id="PIRSR601508-1"/>
    </source>
</evidence>
<evidence type="ECO:0000256" key="10">
    <source>
        <dbReference type="ARBA" id="ARBA00023170"/>
    </source>
</evidence>